<protein>
    <submittedName>
        <fullName evidence="3">3-oxoacyl-ACP reductase</fullName>
    </submittedName>
</protein>
<comment type="similarity">
    <text evidence="1">Belongs to the short-chain dehydrogenases/reductases (SDR) family.</text>
</comment>
<evidence type="ECO:0000256" key="2">
    <source>
        <dbReference type="ARBA" id="ARBA00023002"/>
    </source>
</evidence>
<dbReference type="Gene3D" id="3.40.50.720">
    <property type="entry name" value="NAD(P)-binding Rossmann-like Domain"/>
    <property type="match status" value="1"/>
</dbReference>
<evidence type="ECO:0000313" key="4">
    <source>
        <dbReference type="Proteomes" id="UP000629619"/>
    </source>
</evidence>
<dbReference type="PRINTS" id="PR00081">
    <property type="entry name" value="GDHRDH"/>
</dbReference>
<dbReference type="PANTHER" id="PTHR43669:SF8">
    <property type="entry name" value="SHORT-CHAIN TYPE DEHYDROGENASE_REDUCTASE-RELATED"/>
    <property type="match status" value="1"/>
</dbReference>
<dbReference type="Pfam" id="PF13561">
    <property type="entry name" value="adh_short_C2"/>
    <property type="match status" value="1"/>
</dbReference>
<evidence type="ECO:0000313" key="3">
    <source>
        <dbReference type="EMBL" id="GIF07025.1"/>
    </source>
</evidence>
<keyword evidence="4" id="KW-1185">Reference proteome</keyword>
<keyword evidence="2" id="KW-0560">Oxidoreductase</keyword>
<dbReference type="AlphaFoldDB" id="A0A919NA36"/>
<evidence type="ECO:0000256" key="1">
    <source>
        <dbReference type="ARBA" id="ARBA00006484"/>
    </source>
</evidence>
<name>A0A919NA36_9ACTN</name>
<accession>A0A919NA36</accession>
<dbReference type="CDD" id="cd05233">
    <property type="entry name" value="SDR_c"/>
    <property type="match status" value="1"/>
</dbReference>
<dbReference type="Proteomes" id="UP000629619">
    <property type="component" value="Unassembled WGS sequence"/>
</dbReference>
<dbReference type="GO" id="GO:0016491">
    <property type="term" value="F:oxidoreductase activity"/>
    <property type="evidence" value="ECO:0007669"/>
    <property type="project" value="UniProtKB-KW"/>
</dbReference>
<gene>
    <name evidence="3" type="primary">fabG_4</name>
    <name evidence="3" type="ORF">Asi03nite_45630</name>
</gene>
<comment type="caution">
    <text evidence="3">The sequence shown here is derived from an EMBL/GenBank/DDBJ whole genome shotgun (WGS) entry which is preliminary data.</text>
</comment>
<organism evidence="3 4">
    <name type="scientific">Actinoplanes siamensis</name>
    <dbReference type="NCBI Taxonomy" id="1223317"/>
    <lineage>
        <taxon>Bacteria</taxon>
        <taxon>Bacillati</taxon>
        <taxon>Actinomycetota</taxon>
        <taxon>Actinomycetes</taxon>
        <taxon>Micromonosporales</taxon>
        <taxon>Micromonosporaceae</taxon>
        <taxon>Actinoplanes</taxon>
    </lineage>
</organism>
<sequence length="258" mass="26862">MTKGDTADMLLENKVAVVYGAGGPIGRAIAEGFAAQGARVYLAGRTRTHLEPVAEAIRAAGGTADTAHVDAQDEHDVDAFVDNVLKEAGDLHISANVIGYEDVHQPLLEISLDDFLQPIVNASRTQFLTTRAAARHMVTTGDGVIITFGGSGNAMAGLGGFKVALDAVEGLRRQWACELGPRGIRLVTLRTGGIPESLPDSLPDDERAQITSTIDGATLLNRSATLADVGNVAAFAASDLARSITGTEINMTCGAVLE</sequence>
<dbReference type="EMBL" id="BOMW01000044">
    <property type="protein sequence ID" value="GIF07025.1"/>
    <property type="molecule type" value="Genomic_DNA"/>
</dbReference>
<dbReference type="SUPFAM" id="SSF51735">
    <property type="entry name" value="NAD(P)-binding Rossmann-fold domains"/>
    <property type="match status" value="1"/>
</dbReference>
<dbReference type="InterPro" id="IPR002347">
    <property type="entry name" value="SDR_fam"/>
</dbReference>
<proteinExistence type="inferred from homology"/>
<dbReference type="PANTHER" id="PTHR43669">
    <property type="entry name" value="5-KETO-D-GLUCONATE 5-REDUCTASE"/>
    <property type="match status" value="1"/>
</dbReference>
<dbReference type="RefSeq" id="WP_239102862.1">
    <property type="nucleotide sequence ID" value="NZ_BOMW01000044.1"/>
</dbReference>
<reference evidence="3" key="1">
    <citation type="submission" date="2021-01" db="EMBL/GenBank/DDBJ databases">
        <title>Whole genome shotgun sequence of Actinoplanes siamensis NBRC 109076.</title>
        <authorList>
            <person name="Komaki H."/>
            <person name="Tamura T."/>
        </authorList>
    </citation>
    <scope>NUCLEOTIDE SEQUENCE</scope>
    <source>
        <strain evidence="3">NBRC 109076</strain>
    </source>
</reference>
<dbReference type="InterPro" id="IPR036291">
    <property type="entry name" value="NAD(P)-bd_dom_sf"/>
</dbReference>